<feature type="transmembrane region" description="Helical" evidence="3">
    <location>
        <begin position="484"/>
        <end position="502"/>
    </location>
</feature>
<dbReference type="SUPFAM" id="SSF48371">
    <property type="entry name" value="ARM repeat"/>
    <property type="match status" value="1"/>
</dbReference>
<keyword evidence="3" id="KW-1133">Transmembrane helix</keyword>
<keyword evidence="2" id="KW-0175">Coiled coil</keyword>
<evidence type="ECO:0000313" key="5">
    <source>
        <dbReference type="EMBL" id="TGJ75388.1"/>
    </source>
</evidence>
<dbReference type="OrthoDB" id="1677957at2"/>
<evidence type="ECO:0000256" key="2">
    <source>
        <dbReference type="SAM" id="Coils"/>
    </source>
</evidence>
<dbReference type="Gene3D" id="1.10.287.1490">
    <property type="match status" value="1"/>
</dbReference>
<organism evidence="5 6">
    <name type="scientific">Caproiciproducens galactitolivorans</name>
    <dbReference type="NCBI Taxonomy" id="642589"/>
    <lineage>
        <taxon>Bacteria</taxon>
        <taxon>Bacillati</taxon>
        <taxon>Bacillota</taxon>
        <taxon>Clostridia</taxon>
        <taxon>Eubacteriales</taxon>
        <taxon>Acutalibacteraceae</taxon>
        <taxon>Caproiciproducens</taxon>
    </lineage>
</organism>
<proteinExistence type="predicted"/>
<dbReference type="PANTHER" id="PTHR37813:SF1">
    <property type="entry name" value="FELS-2 PROPHAGE PROTEIN"/>
    <property type="match status" value="1"/>
</dbReference>
<evidence type="ECO:0000313" key="6">
    <source>
        <dbReference type="Proteomes" id="UP000297714"/>
    </source>
</evidence>
<dbReference type="EMBL" id="SRMQ01000019">
    <property type="protein sequence ID" value="TGJ75388.1"/>
    <property type="molecule type" value="Genomic_DNA"/>
</dbReference>
<evidence type="ECO:0000256" key="3">
    <source>
        <dbReference type="SAM" id="Phobius"/>
    </source>
</evidence>
<dbReference type="AlphaFoldDB" id="A0A4Z0Y669"/>
<dbReference type="NCBIfam" id="TIGR01760">
    <property type="entry name" value="tape_meas_TP901"/>
    <property type="match status" value="1"/>
</dbReference>
<feature type="transmembrane region" description="Helical" evidence="3">
    <location>
        <begin position="532"/>
        <end position="553"/>
    </location>
</feature>
<accession>A0A4Z0Y669</accession>
<dbReference type="InterPro" id="IPR016024">
    <property type="entry name" value="ARM-type_fold"/>
</dbReference>
<feature type="coiled-coil region" evidence="2">
    <location>
        <begin position="23"/>
        <end position="123"/>
    </location>
</feature>
<keyword evidence="6" id="KW-1185">Reference proteome</keyword>
<dbReference type="PANTHER" id="PTHR37813">
    <property type="entry name" value="FELS-2 PROPHAGE PROTEIN"/>
    <property type="match status" value="1"/>
</dbReference>
<reference evidence="5 6" key="1">
    <citation type="submission" date="2019-04" db="EMBL/GenBank/DDBJ databases">
        <authorList>
            <person name="Poehlein A."/>
            <person name="Bengelsdorf F.R."/>
            <person name="Duerre P."/>
            <person name="Daniel R."/>
        </authorList>
    </citation>
    <scope>NUCLEOTIDE SEQUENCE [LARGE SCALE GENOMIC DNA]</scope>
    <source>
        <strain evidence="5 6">BS-1</strain>
    </source>
</reference>
<protein>
    <submittedName>
        <fullName evidence="5">Phage-related minor tail protein</fullName>
    </submittedName>
</protein>
<dbReference type="Pfam" id="PF10145">
    <property type="entry name" value="PhageMin_Tail"/>
    <property type="match status" value="1"/>
</dbReference>
<gene>
    <name evidence="5" type="ORF">CAGA_24870</name>
</gene>
<feature type="domain" description="Phage tail tape measure protein" evidence="4">
    <location>
        <begin position="193"/>
        <end position="391"/>
    </location>
</feature>
<feature type="transmembrane region" description="Helical" evidence="3">
    <location>
        <begin position="605"/>
        <end position="625"/>
    </location>
</feature>
<evidence type="ECO:0000256" key="1">
    <source>
        <dbReference type="ARBA" id="ARBA00022612"/>
    </source>
</evidence>
<dbReference type="Proteomes" id="UP000297714">
    <property type="component" value="Unassembled WGS sequence"/>
</dbReference>
<keyword evidence="3" id="KW-0472">Membrane</keyword>
<dbReference type="InterPro" id="IPR010090">
    <property type="entry name" value="Phage_tape_meas"/>
</dbReference>
<evidence type="ECO:0000259" key="4">
    <source>
        <dbReference type="Pfam" id="PF10145"/>
    </source>
</evidence>
<comment type="caution">
    <text evidence="5">The sequence shown here is derived from an EMBL/GenBank/DDBJ whole genome shotgun (WGS) entry which is preliminary data.</text>
</comment>
<sequence>MANNIKGITVEIGGDTVPLSSALKGVNKTAGDLQNELREVNKQLKFEPGSTELLTQKQTILAKEIETTKQKLSTLKEAQKDVEQQFQNGKLGEEKYRAFQREIEKTESQLKDLEKQAKQSNSVLGAQLQNTGKKISKAGEKISNVGQKLLPVTGAVVAIGTAAVKAGNDFEAQMSRVAAISGATGDDLKALTDQALQLGADTAYSATEAAQGMENLASAGFTTKEIMAAMPGMLDLAASSGEDLANSADIAASTLRGFGLAADQAGHVADVLAKNAADTNAAVADTGAAMKYIAPVAQNAGWSLEQVTAAIGEMADAGIKGEQAGTTLRGALTNLMNPSKEQAATMKEIGFSAYGANGKMKSLSEIIKELGEKTAGLTDKQRDNVIATIMGTNSLSGMQVLLKDGSANLDKLTASLKNSDGAAKQMASTMMDNTKGSIEQMNGAIETAAIKIQQILAPIITKIAEYIADLANKFSALSPGMQKIILIAVGIVAAIAPVAKVIQVTATGVKNLVGVIQAVGAATKDLFASPHVLLIAAIVAAIALLVVGIKHLWDTNEGFRTAVTSIWDGIKTVISNVVNTIVGFFTVTIPQAWNNFIAFVKQWGPTILAVVAPFLGIPLLIIQNWSQIKAFFSNLWISIQGTMAAAWVYIRAIAVNAWNSFVAFFTEIIPAFIESVGEWFQQLPYNIGYALGAAAAAVVNFGTDVWNWVTTELPEIIQGIVKWFSELPGNIWNFLKEVITNINTWGADMLQSATTWAMNTINSIGTWFSQLPGRIWTWLANTITHIGTWGTNIYNSAVTAARNTIGAVINWFSQLPGKIWSFLSNILASVGTWGTNMYNSTQTAVSNVVNGIIQWFSDLPNQMLKIGENIVKGIWDGINGAVGWLHDRISSFCDGILDGFKKNLKIHSPSRLFADVVGKNIALGIGQGFSDNIAAVVQSMTAAIPVFPDSGMQIRTAMAAAYGGYSASAKFGAGVTGSAPTASGPMGDIKVYQYFQGKVPSPAENARLTRNGLQQVVKKLR</sequence>
<keyword evidence="3" id="KW-0812">Transmembrane</keyword>
<name>A0A4Z0Y669_9FIRM</name>
<feature type="transmembrane region" description="Helical" evidence="3">
    <location>
        <begin position="631"/>
        <end position="650"/>
    </location>
</feature>
<keyword evidence="1" id="KW-1188">Viral release from host cell</keyword>
<dbReference type="RefSeq" id="WP_135661177.1">
    <property type="nucleotide sequence ID" value="NZ_SRMQ01000019.1"/>
</dbReference>